<feature type="signal peptide" evidence="5">
    <location>
        <begin position="1"/>
        <end position="23"/>
    </location>
</feature>
<reference evidence="7 8" key="1">
    <citation type="journal article" date="2011" name="J. Bacteriol.">
        <title>Complete genome sequence of the haloaromatic acid-degrading bacterium Achromobacter xylosoxidans A8.</title>
        <authorList>
            <person name="Strnad H."/>
            <person name="Ridl J."/>
            <person name="Paces J."/>
            <person name="Kolar M."/>
            <person name="Vlcek C."/>
            <person name="Paces V."/>
        </authorList>
    </citation>
    <scope>NUCLEOTIDE SEQUENCE [LARGE SCALE GENOMIC DNA]</scope>
    <source>
        <strain evidence="7 8">A8</strain>
    </source>
</reference>
<sequence>MNWPLRTWTIAAITLCASTTVLAAAPADRAEWTSGVMRKLHRDLSMPKEAQGLDGSLSLRLRLTVMRDGRIAAVELARSSGHVAVDIAVTRMIQRASPLPAFSADMPADKEILMVPVRFEIEDQPPRPTRNVQLRYADPARGFGVTVPAPYQIARVGKSEEFDVLVQIASTASTPQAAGAAGYLCGVGFSTPRKALKTHPGAEAPLSAASRLAAAVAILAAQNESPGQRSGFELQGVKGIDYLAPAGSRADGVPLLEYNALLDSPTLRVAMRCTTTSRDMPGALSAFRQIRDGISLGKQ</sequence>
<dbReference type="InterPro" id="IPR037682">
    <property type="entry name" value="TonB_C"/>
</dbReference>
<proteinExistence type="predicted"/>
<dbReference type="NCBIfam" id="TIGR01352">
    <property type="entry name" value="tonB_Cterm"/>
    <property type="match status" value="1"/>
</dbReference>
<evidence type="ECO:0000256" key="1">
    <source>
        <dbReference type="ARBA" id="ARBA00004167"/>
    </source>
</evidence>
<organism evidence="7 8">
    <name type="scientific">Achromobacter xylosoxidans (strain A8)</name>
    <dbReference type="NCBI Taxonomy" id="762376"/>
    <lineage>
        <taxon>Bacteria</taxon>
        <taxon>Pseudomonadati</taxon>
        <taxon>Pseudomonadota</taxon>
        <taxon>Betaproteobacteria</taxon>
        <taxon>Burkholderiales</taxon>
        <taxon>Alcaligenaceae</taxon>
        <taxon>Achromobacter</taxon>
    </lineage>
</organism>
<comment type="subcellular location">
    <subcellularLocation>
        <location evidence="1">Membrane</location>
        <topology evidence="1">Single-pass membrane protein</topology>
    </subcellularLocation>
</comment>
<keyword evidence="2" id="KW-0812">Transmembrane</keyword>
<accession>E3HR75</accession>
<evidence type="ECO:0000259" key="6">
    <source>
        <dbReference type="PROSITE" id="PS52015"/>
    </source>
</evidence>
<evidence type="ECO:0000313" key="8">
    <source>
        <dbReference type="Proteomes" id="UP000006876"/>
    </source>
</evidence>
<dbReference type="PROSITE" id="PS52015">
    <property type="entry name" value="TONB_CTD"/>
    <property type="match status" value="1"/>
</dbReference>
<dbReference type="GO" id="GO:0016020">
    <property type="term" value="C:membrane"/>
    <property type="evidence" value="ECO:0007669"/>
    <property type="project" value="UniProtKB-SubCell"/>
</dbReference>
<dbReference type="EMBL" id="CP002287">
    <property type="protein sequence ID" value="ADP17209.1"/>
    <property type="molecule type" value="Genomic_DNA"/>
</dbReference>
<feature type="domain" description="TonB C-terminal" evidence="6">
    <location>
        <begin position="31"/>
        <end position="128"/>
    </location>
</feature>
<protein>
    <submittedName>
        <fullName evidence="7">TonB family C-terminal domain protein 3</fullName>
    </submittedName>
</protein>
<dbReference type="OrthoDB" id="8666821at2"/>
<dbReference type="AlphaFoldDB" id="E3HR75"/>
<dbReference type="GO" id="GO:0055085">
    <property type="term" value="P:transmembrane transport"/>
    <property type="evidence" value="ECO:0007669"/>
    <property type="project" value="InterPro"/>
</dbReference>
<keyword evidence="3" id="KW-1133">Transmembrane helix</keyword>
<evidence type="ECO:0000313" key="7">
    <source>
        <dbReference type="EMBL" id="ADP17209.1"/>
    </source>
</evidence>
<dbReference type="Pfam" id="PF13103">
    <property type="entry name" value="TonB_2"/>
    <property type="match status" value="1"/>
</dbReference>
<evidence type="ECO:0000256" key="4">
    <source>
        <dbReference type="ARBA" id="ARBA00023136"/>
    </source>
</evidence>
<dbReference type="eggNOG" id="COG0810">
    <property type="taxonomic scope" value="Bacteria"/>
</dbReference>
<dbReference type="RefSeq" id="WP_013394523.1">
    <property type="nucleotide sequence ID" value="NC_014640.1"/>
</dbReference>
<name>E3HR75_ACHXA</name>
<evidence type="ECO:0000256" key="3">
    <source>
        <dbReference type="ARBA" id="ARBA00022989"/>
    </source>
</evidence>
<gene>
    <name evidence="7" type="ordered locus">AXYL_03889</name>
</gene>
<dbReference type="STRING" id="762376.AXYL_03889"/>
<dbReference type="KEGG" id="axy:AXYL_03889"/>
<dbReference type="SUPFAM" id="SSF74653">
    <property type="entry name" value="TolA/TonB C-terminal domain"/>
    <property type="match status" value="1"/>
</dbReference>
<dbReference type="HOGENOM" id="CLU_929456_0_0_4"/>
<dbReference type="Proteomes" id="UP000006876">
    <property type="component" value="Chromosome"/>
</dbReference>
<evidence type="ECO:0000256" key="5">
    <source>
        <dbReference type="SAM" id="SignalP"/>
    </source>
</evidence>
<keyword evidence="4" id="KW-0472">Membrane</keyword>
<dbReference type="InterPro" id="IPR006260">
    <property type="entry name" value="TonB/TolA_C"/>
</dbReference>
<feature type="chain" id="PRO_5003170727" evidence="5">
    <location>
        <begin position="24"/>
        <end position="299"/>
    </location>
</feature>
<keyword evidence="5" id="KW-0732">Signal</keyword>
<dbReference type="Gene3D" id="3.30.1150.10">
    <property type="match status" value="1"/>
</dbReference>
<evidence type="ECO:0000256" key="2">
    <source>
        <dbReference type="ARBA" id="ARBA00022692"/>
    </source>
</evidence>